<feature type="domain" description="Cell envelope-related transcriptional attenuator" evidence="3">
    <location>
        <begin position="102"/>
        <end position="177"/>
    </location>
</feature>
<dbReference type="Gene3D" id="3.40.630.190">
    <property type="entry name" value="LCP protein"/>
    <property type="match status" value="1"/>
</dbReference>
<dbReference type="GeneID" id="71843613"/>
<organism evidence="5 6">
    <name type="scientific">Borrelia hermsii (strain HS1 / DAH)</name>
    <dbReference type="NCBI Taxonomy" id="314723"/>
    <lineage>
        <taxon>Bacteria</taxon>
        <taxon>Pseudomonadati</taxon>
        <taxon>Spirochaetota</taxon>
        <taxon>Spirochaetia</taxon>
        <taxon>Spirochaetales</taxon>
        <taxon>Borreliaceae</taxon>
        <taxon>Borrelia</taxon>
    </lineage>
</organism>
<keyword evidence="2" id="KW-0812">Transmembrane</keyword>
<dbReference type="KEGG" id="bhr:BH0783"/>
<comment type="similarity">
    <text evidence="1">Belongs to the LytR/CpsA/Psr (LCP) family.</text>
</comment>
<evidence type="ECO:0000256" key="1">
    <source>
        <dbReference type="ARBA" id="ARBA00006068"/>
    </source>
</evidence>
<feature type="transmembrane region" description="Helical" evidence="2">
    <location>
        <begin position="6"/>
        <end position="23"/>
    </location>
</feature>
<dbReference type="InterPro" id="IPR004474">
    <property type="entry name" value="LytR_CpsA_psr"/>
</dbReference>
<dbReference type="EMBL" id="CP000048">
    <property type="protein sequence ID" value="AAX17279.1"/>
    <property type="molecule type" value="Genomic_DNA"/>
</dbReference>
<dbReference type="AlphaFoldDB" id="A0AA34R4I9"/>
<name>A0AA34R4I9_BORHD</name>
<dbReference type="Pfam" id="PF13399">
    <property type="entry name" value="LytR_C"/>
    <property type="match status" value="1"/>
</dbReference>
<dbReference type="RefSeq" id="WP_012422529.1">
    <property type="nucleotide sequence ID" value="NC_010673.1"/>
</dbReference>
<evidence type="ECO:0000313" key="6">
    <source>
        <dbReference type="Proteomes" id="UP000008834"/>
    </source>
</evidence>
<gene>
    <name evidence="5" type="ordered locus">BH0783</name>
</gene>
<evidence type="ECO:0000313" key="5">
    <source>
        <dbReference type="EMBL" id="AAX17279.1"/>
    </source>
</evidence>
<dbReference type="PANTHER" id="PTHR33392">
    <property type="entry name" value="POLYISOPRENYL-TEICHOIC ACID--PEPTIDOGLYCAN TEICHOIC ACID TRANSFERASE TAGU"/>
    <property type="match status" value="1"/>
</dbReference>
<evidence type="ECO:0008006" key="7">
    <source>
        <dbReference type="Google" id="ProtNLM"/>
    </source>
</evidence>
<reference evidence="6" key="1">
    <citation type="submission" date="2004-12" db="EMBL/GenBank/DDBJ databases">
        <title>The genome sequence of Borrelia hermsii and Borrelia turicatae: comparative analysis of two agents of endemic N. America relapsing fever.</title>
        <authorList>
            <person name="Porcella S.F."/>
            <person name="Raffel S.J."/>
            <person name="Schrumpf M.E."/>
            <person name="Montgomery B."/>
            <person name="Smith T."/>
            <person name="Schwan T.G."/>
        </authorList>
    </citation>
    <scope>NUCLEOTIDE SEQUENCE [LARGE SCALE GENOMIC DNA]</scope>
    <source>
        <strain evidence="6">HS1 / DAH</strain>
    </source>
</reference>
<dbReference type="Gene3D" id="3.30.70.2390">
    <property type="match status" value="1"/>
</dbReference>
<dbReference type="InterPro" id="IPR050922">
    <property type="entry name" value="LytR/CpsA/Psr_CW_biosynth"/>
</dbReference>
<dbReference type="InterPro" id="IPR027381">
    <property type="entry name" value="LytR/CpsA/Psr_C"/>
</dbReference>
<feature type="domain" description="LytR/CpsA/Psr regulator C-terminal" evidence="4">
    <location>
        <begin position="290"/>
        <end position="386"/>
    </location>
</feature>
<protein>
    <recommendedName>
        <fullName evidence="7">LytR/CpsA/Psr regulator C-terminal domain-containing protein</fullName>
    </recommendedName>
</protein>
<proteinExistence type="inferred from homology"/>
<sequence length="394" mass="46145">MRKELFFLVLIILIVCGIVIFFVDSSKREQIYFELNTKSNISFLFLIEDESDNLLSMQEIFINIKTGSVGFLDIPVYTGYEDLKGNVSWFEDLYKKNRFVEFLSKVSRQLNHEPDYYIRFKKNNFVKFIDYLGGVRLLVKNPVKIYSLVRSILIPSGNSVFDGDKSYDYLSYFRDVASYDERSEFFKEFFKKILTQFSDFKEEYDYFSKMYFMLETNLSETVFKYILTNYKINNERLIFINIKGQEETFKDNDDNLIKVIFPYYGGAVLKESIENLNRDLMGETRNEEAIRVVVLNGTKTAGLAKNVADIFKSFKFKVVRFGNADRHNYSHTLIINNSDNLEIAIKVGDVIRSRTIKPISEFRVDTLGLDMPDMSPDVIIILGDDFDGRYVKNR</sequence>
<evidence type="ECO:0000259" key="4">
    <source>
        <dbReference type="Pfam" id="PF13399"/>
    </source>
</evidence>
<keyword evidence="2" id="KW-0472">Membrane</keyword>
<dbReference type="Pfam" id="PF03816">
    <property type="entry name" value="LytR_cpsA_psr"/>
    <property type="match status" value="1"/>
</dbReference>
<dbReference type="PANTHER" id="PTHR33392:SF6">
    <property type="entry name" value="POLYISOPRENYL-TEICHOIC ACID--PEPTIDOGLYCAN TEICHOIC ACID TRANSFERASE TAGU"/>
    <property type="match status" value="1"/>
</dbReference>
<dbReference type="Proteomes" id="UP000008834">
    <property type="component" value="Chromosome"/>
</dbReference>
<evidence type="ECO:0000259" key="3">
    <source>
        <dbReference type="Pfam" id="PF03816"/>
    </source>
</evidence>
<keyword evidence="2" id="KW-1133">Transmembrane helix</keyword>
<accession>A0AA34R4I9</accession>
<evidence type="ECO:0000256" key="2">
    <source>
        <dbReference type="SAM" id="Phobius"/>
    </source>
</evidence>